<dbReference type="InterPro" id="IPR036388">
    <property type="entry name" value="WH-like_DNA-bd_sf"/>
</dbReference>
<dbReference type="Gene3D" id="1.10.10.10">
    <property type="entry name" value="Winged helix-like DNA-binding domain superfamily/Winged helix DNA-binding domain"/>
    <property type="match status" value="1"/>
</dbReference>
<reference evidence="2 3" key="1">
    <citation type="submission" date="2016-10" db="EMBL/GenBank/DDBJ databases">
        <authorList>
            <person name="Varghese N."/>
            <person name="Submissions S."/>
        </authorList>
    </citation>
    <scope>NUCLEOTIDE SEQUENCE [LARGE SCALE GENOMIC DNA]</scope>
    <source>
        <strain evidence="2 3">DSM 17997</strain>
    </source>
</reference>
<dbReference type="SMART" id="SM00497">
    <property type="entry name" value="IENR1"/>
    <property type="match status" value="2"/>
</dbReference>
<dbReference type="Pfam" id="PF07453">
    <property type="entry name" value="NUMOD1"/>
    <property type="match status" value="1"/>
</dbReference>
<evidence type="ECO:0000259" key="1">
    <source>
        <dbReference type="Pfam" id="PF07453"/>
    </source>
</evidence>
<gene>
    <name evidence="2" type="ORF">SAMN05444412_11131</name>
</gene>
<dbReference type="EMBL" id="FNQC01000011">
    <property type="protein sequence ID" value="SDZ35218.1"/>
    <property type="molecule type" value="Genomic_DNA"/>
</dbReference>
<dbReference type="RefSeq" id="WP_019598738.1">
    <property type="nucleotide sequence ID" value="NZ_FNQC01000011.1"/>
</dbReference>
<accession>A0A1H3SC23</accession>
<comment type="caution">
    <text evidence="2">The sequence shown here is derived from an EMBL/GenBank/DDBJ whole genome shotgun (WGS) entry which is preliminary data.</text>
</comment>
<keyword evidence="3" id="KW-1185">Reference proteome</keyword>
<evidence type="ECO:0000313" key="2">
    <source>
        <dbReference type="EMBL" id="SDZ35218.1"/>
    </source>
</evidence>
<proteinExistence type="predicted"/>
<dbReference type="InterPro" id="IPR003647">
    <property type="entry name" value="Intron_nuc_1_rpt"/>
</dbReference>
<sequence length="300" mass="36086">MTNELYKYVIQISKKIKNKEDIEDVQQIVFLQLCEKDIINNQLDEELKKIILGIVWNCSTKFYNQNKLKNASSVEYIPDNNQIYLSPENEEKLINEGKIEKEILGKLKKFIFENYYKKNKILHYKKFRIWYLSYLGWSYKRINKKVDIKLSIKIVENVSSIIENIIKADFDFDEFKNITKIKIKDIVQLDLNYSFIKKYTNILTASKELNIEYSTIYNCVKKNTDKVGKYIFMEEKEFMQGNFKKKIRKFEVFDKSDNFLGEYIMLNEISKKYNIRKGELSNMIRGKKHYIKKIKIEIVY</sequence>
<name>A0A1H3SC23_9BACT</name>
<dbReference type="InterPro" id="IPR010896">
    <property type="entry name" value="NUMOD1"/>
</dbReference>
<protein>
    <submittedName>
        <fullName evidence="2">NUMOD1 domain-containing protein</fullName>
    </submittedName>
</protein>
<dbReference type="Proteomes" id="UP000199663">
    <property type="component" value="Unassembled WGS sequence"/>
</dbReference>
<evidence type="ECO:0000313" key="3">
    <source>
        <dbReference type="Proteomes" id="UP000199663"/>
    </source>
</evidence>
<feature type="domain" description="Nuclease-associated modular DNA-binding 1" evidence="1">
    <location>
        <begin position="186"/>
        <end position="220"/>
    </location>
</feature>
<organism evidence="2 3">
    <name type="scientific">Rhodonellum ikkaensis</name>
    <dbReference type="NCBI Taxonomy" id="336829"/>
    <lineage>
        <taxon>Bacteria</taxon>
        <taxon>Pseudomonadati</taxon>
        <taxon>Bacteroidota</taxon>
        <taxon>Cytophagia</taxon>
        <taxon>Cytophagales</taxon>
        <taxon>Cytophagaceae</taxon>
        <taxon>Rhodonellum</taxon>
    </lineage>
</organism>